<dbReference type="InterPro" id="IPR029787">
    <property type="entry name" value="Nucleotide_cyclase"/>
</dbReference>
<gene>
    <name evidence="3" type="ORF">BJ968_002742</name>
</gene>
<comment type="caution">
    <text evidence="3">The sequence shown here is derived from an EMBL/GenBank/DDBJ whole genome shotgun (WGS) entry which is preliminary data.</text>
</comment>
<feature type="transmembrane region" description="Helical" evidence="1">
    <location>
        <begin position="158"/>
        <end position="179"/>
    </location>
</feature>
<feature type="transmembrane region" description="Helical" evidence="1">
    <location>
        <begin position="66"/>
        <end position="87"/>
    </location>
</feature>
<dbReference type="AlphaFoldDB" id="A0A7Y9DM96"/>
<accession>A0A7Y9DM96</accession>
<feature type="transmembrane region" description="Helical" evidence="1">
    <location>
        <begin position="264"/>
        <end position="284"/>
    </location>
</feature>
<keyword evidence="1" id="KW-0812">Transmembrane</keyword>
<sequence>MTCDRVPLRPTVLTAAAGLLCTALASLPASGTAAATLLYLLPVVVCVVVTAVAVPRVPARSRGPWWWLLAGQCLYLAGELVFAVGDLRGQERWPTPGDAFYLLAYVPVTVGLLSLNRQRSSSRYRGSLLDAAILSLSAATLFGVFVVLPVASDTAQPPLARVVSSAYPVADVLLFFLVARLVTGPGARPPAFWLLVLSTTSTIVADVVWNLQQLTVGGTTSGPVLNALWLLYYVGLATAAASARAPWRPEPASPSTGGLTAPRLFLLAVAASLPSAVLVVMALLDRPVAVGWLAAGSLALIALVVARVWDLLQRLRSQSAQLEALARTDPLTGLPNRRTLEHELARLCRPGRADGVFVALVDLDHFKRYNDTRGHQAGDHLLRSAAAAWVEDLGPDGFLARWGGEEFVAVVTGPAAQAERRLDGLRAVVPDGQTCSIGVSRWVEGESADATLQRADAALYAAKAAGRDRCEVAGRASGDPATGRAR</sequence>
<dbReference type="NCBIfam" id="TIGR00254">
    <property type="entry name" value="GGDEF"/>
    <property type="match status" value="1"/>
</dbReference>
<keyword evidence="1" id="KW-0472">Membrane</keyword>
<dbReference type="RefSeq" id="WP_179752744.1">
    <property type="nucleotide sequence ID" value="NZ_BAAAGN010000010.1"/>
</dbReference>
<feature type="transmembrane region" description="Helical" evidence="1">
    <location>
        <begin position="99"/>
        <end position="116"/>
    </location>
</feature>
<organism evidence="3 4">
    <name type="scientific">Kineococcus aurantiacus</name>
    <dbReference type="NCBI Taxonomy" id="37633"/>
    <lineage>
        <taxon>Bacteria</taxon>
        <taxon>Bacillati</taxon>
        <taxon>Actinomycetota</taxon>
        <taxon>Actinomycetes</taxon>
        <taxon>Kineosporiales</taxon>
        <taxon>Kineosporiaceae</taxon>
        <taxon>Kineococcus</taxon>
    </lineage>
</organism>
<dbReference type="GO" id="GO:0005886">
    <property type="term" value="C:plasma membrane"/>
    <property type="evidence" value="ECO:0007669"/>
    <property type="project" value="TreeGrafter"/>
</dbReference>
<dbReference type="SUPFAM" id="SSF55073">
    <property type="entry name" value="Nucleotide cyclase"/>
    <property type="match status" value="1"/>
</dbReference>
<dbReference type="InterPro" id="IPR000160">
    <property type="entry name" value="GGDEF_dom"/>
</dbReference>
<dbReference type="Proteomes" id="UP000521922">
    <property type="component" value="Unassembled WGS sequence"/>
</dbReference>
<dbReference type="InterPro" id="IPR043128">
    <property type="entry name" value="Rev_trsase/Diguanyl_cyclase"/>
</dbReference>
<dbReference type="GO" id="GO:0043709">
    <property type="term" value="P:cell adhesion involved in single-species biofilm formation"/>
    <property type="evidence" value="ECO:0007669"/>
    <property type="project" value="TreeGrafter"/>
</dbReference>
<feature type="transmembrane region" description="Helical" evidence="1">
    <location>
        <begin position="191"/>
        <end position="212"/>
    </location>
</feature>
<dbReference type="CDD" id="cd01949">
    <property type="entry name" value="GGDEF"/>
    <property type="match status" value="1"/>
</dbReference>
<dbReference type="InterPro" id="IPR050469">
    <property type="entry name" value="Diguanylate_Cyclase"/>
</dbReference>
<feature type="transmembrane region" description="Helical" evidence="1">
    <location>
        <begin position="35"/>
        <end position="54"/>
    </location>
</feature>
<dbReference type="PANTHER" id="PTHR45138">
    <property type="entry name" value="REGULATORY COMPONENTS OF SENSORY TRANSDUCTION SYSTEM"/>
    <property type="match status" value="1"/>
</dbReference>
<dbReference type="SMART" id="SM00267">
    <property type="entry name" value="GGDEF"/>
    <property type="match status" value="1"/>
</dbReference>
<dbReference type="EMBL" id="JACCBB010000001">
    <property type="protein sequence ID" value="NYD23202.1"/>
    <property type="molecule type" value="Genomic_DNA"/>
</dbReference>
<keyword evidence="1" id="KW-1133">Transmembrane helix</keyword>
<keyword evidence="4" id="KW-1185">Reference proteome</keyword>
<feature type="transmembrane region" description="Helical" evidence="1">
    <location>
        <begin position="290"/>
        <end position="309"/>
    </location>
</feature>
<dbReference type="Pfam" id="PF00990">
    <property type="entry name" value="GGDEF"/>
    <property type="match status" value="1"/>
</dbReference>
<dbReference type="Gene3D" id="3.30.70.270">
    <property type="match status" value="1"/>
</dbReference>
<feature type="transmembrane region" description="Helical" evidence="1">
    <location>
        <begin position="128"/>
        <end position="152"/>
    </location>
</feature>
<proteinExistence type="predicted"/>
<dbReference type="PANTHER" id="PTHR45138:SF24">
    <property type="entry name" value="DIGUANYLATE CYCLASE DGCC-RELATED"/>
    <property type="match status" value="1"/>
</dbReference>
<feature type="transmembrane region" description="Helical" evidence="1">
    <location>
        <begin position="224"/>
        <end position="243"/>
    </location>
</feature>
<dbReference type="GO" id="GO:0052621">
    <property type="term" value="F:diguanylate cyclase activity"/>
    <property type="evidence" value="ECO:0007669"/>
    <property type="project" value="TreeGrafter"/>
</dbReference>
<feature type="domain" description="GGDEF" evidence="2">
    <location>
        <begin position="354"/>
        <end position="475"/>
    </location>
</feature>
<name>A0A7Y9DM96_9ACTN</name>
<evidence type="ECO:0000313" key="3">
    <source>
        <dbReference type="EMBL" id="NYD23202.1"/>
    </source>
</evidence>
<protein>
    <submittedName>
        <fullName evidence="3">Diguanylate cyclase (GGDEF)-like protein</fullName>
    </submittedName>
</protein>
<reference evidence="3 4" key="1">
    <citation type="submission" date="2020-07" db="EMBL/GenBank/DDBJ databases">
        <title>Sequencing the genomes of 1000 actinobacteria strains.</title>
        <authorList>
            <person name="Klenk H.-P."/>
        </authorList>
    </citation>
    <scope>NUCLEOTIDE SEQUENCE [LARGE SCALE GENOMIC DNA]</scope>
    <source>
        <strain evidence="3 4">DSM 7487</strain>
    </source>
</reference>
<evidence type="ECO:0000256" key="1">
    <source>
        <dbReference type="SAM" id="Phobius"/>
    </source>
</evidence>
<evidence type="ECO:0000313" key="4">
    <source>
        <dbReference type="Proteomes" id="UP000521922"/>
    </source>
</evidence>
<dbReference type="PROSITE" id="PS50887">
    <property type="entry name" value="GGDEF"/>
    <property type="match status" value="1"/>
</dbReference>
<dbReference type="GO" id="GO:1902201">
    <property type="term" value="P:negative regulation of bacterial-type flagellum-dependent cell motility"/>
    <property type="evidence" value="ECO:0007669"/>
    <property type="project" value="TreeGrafter"/>
</dbReference>
<evidence type="ECO:0000259" key="2">
    <source>
        <dbReference type="PROSITE" id="PS50887"/>
    </source>
</evidence>